<protein>
    <submittedName>
        <fullName evidence="5">Testicular acid phosphatase homolog</fullName>
    </submittedName>
</protein>
<dbReference type="PANTHER" id="PTHR11567:SF210">
    <property type="entry name" value="ACID PHOSPHATASE 5-RELATED"/>
    <property type="match status" value="1"/>
</dbReference>
<reference evidence="5 6" key="1">
    <citation type="journal article" date="2019" name="Commun. Biol.">
        <title>The bagworm genome reveals a unique fibroin gene that provides high tensile strength.</title>
        <authorList>
            <person name="Kono N."/>
            <person name="Nakamura H."/>
            <person name="Ohtoshi R."/>
            <person name="Tomita M."/>
            <person name="Numata K."/>
            <person name="Arakawa K."/>
        </authorList>
    </citation>
    <scope>NUCLEOTIDE SEQUENCE [LARGE SCALE GENOMIC DNA]</scope>
</reference>
<dbReference type="Pfam" id="PF00328">
    <property type="entry name" value="His_Phos_2"/>
    <property type="match status" value="1"/>
</dbReference>
<dbReference type="CDD" id="cd07061">
    <property type="entry name" value="HP_HAP_like"/>
    <property type="match status" value="1"/>
</dbReference>
<comment type="catalytic activity">
    <reaction evidence="1">
        <text>a phosphate monoester + H2O = an alcohol + phosphate</text>
        <dbReference type="Rhea" id="RHEA:15017"/>
        <dbReference type="ChEBI" id="CHEBI:15377"/>
        <dbReference type="ChEBI" id="CHEBI:30879"/>
        <dbReference type="ChEBI" id="CHEBI:43474"/>
        <dbReference type="ChEBI" id="CHEBI:67140"/>
        <dbReference type="EC" id="3.1.3.2"/>
    </reaction>
</comment>
<evidence type="ECO:0000313" key="6">
    <source>
        <dbReference type="Proteomes" id="UP000299102"/>
    </source>
</evidence>
<dbReference type="GO" id="GO:0003993">
    <property type="term" value="F:acid phosphatase activity"/>
    <property type="evidence" value="ECO:0007669"/>
    <property type="project" value="UniProtKB-EC"/>
</dbReference>
<comment type="caution">
    <text evidence="5">The sequence shown here is derived from an EMBL/GenBank/DDBJ whole genome shotgun (WGS) entry which is preliminary data.</text>
</comment>
<dbReference type="OrthoDB" id="5821688at2759"/>
<gene>
    <name evidence="5" type="primary">acp4</name>
    <name evidence="5" type="ORF">EVAR_8678_1</name>
</gene>
<keyword evidence="3" id="KW-0472">Membrane</keyword>
<proteinExistence type="inferred from homology"/>
<evidence type="ECO:0000256" key="4">
    <source>
        <dbReference type="SAM" id="SignalP"/>
    </source>
</evidence>
<evidence type="ECO:0000256" key="3">
    <source>
        <dbReference type="SAM" id="Phobius"/>
    </source>
</evidence>
<dbReference type="PROSITE" id="PS00616">
    <property type="entry name" value="HIS_ACID_PHOSPHAT_1"/>
    <property type="match status" value="1"/>
</dbReference>
<dbReference type="SUPFAM" id="SSF53254">
    <property type="entry name" value="Phosphoglycerate mutase-like"/>
    <property type="match status" value="1"/>
</dbReference>
<dbReference type="Gene3D" id="3.40.50.1240">
    <property type="entry name" value="Phosphoglycerate mutase-like"/>
    <property type="match status" value="1"/>
</dbReference>
<dbReference type="STRING" id="151549.A0A4C1TUM0"/>
<evidence type="ECO:0000256" key="1">
    <source>
        <dbReference type="ARBA" id="ARBA00000032"/>
    </source>
</evidence>
<feature type="chain" id="PRO_5020023306" evidence="4">
    <location>
        <begin position="19"/>
        <end position="411"/>
    </location>
</feature>
<sequence>MRFLCLLLVSGCIALREAWHPVDEGAENGKLLQAHILFRHGHRVPMKSYPRDPNANATLWDDGYGQLTNIGRRQAFQLGRDIRARYGILVAKKRAWRSVRTVSSDYSRTLMSAQAVLAGLLPPEGSDRWSDLDWQPAPVRTKPQYMDDTLSAIPFCPRYLALLKNQSNVVPQEARTMYDYVQKHSGKTITSPTSLANLYICLDIERQAGLRLPEWTRTVYPEPMKSEAARSFLRSVATREMARLRVGPLLKDILRFNKNSTGEPLRLYSTHDTVLAAFLGALGISSNAPPNFASVISVEHWRTSDGETHVQLWWREGPSGELTQLEWPECGKNCPLHRLKRILGPLIPEDWQTECEIGDETSTSLNERRETIHFTTIVFVMSFIMLVVVIPIYVLMKYRSRSRGSAYEYVR</sequence>
<dbReference type="Proteomes" id="UP000299102">
    <property type="component" value="Unassembled WGS sequence"/>
</dbReference>
<dbReference type="InterPro" id="IPR029033">
    <property type="entry name" value="His_PPase_superfam"/>
</dbReference>
<comment type="similarity">
    <text evidence="2">Belongs to the histidine acid phosphatase family.</text>
</comment>
<keyword evidence="3" id="KW-1133">Transmembrane helix</keyword>
<dbReference type="EMBL" id="BGZK01000089">
    <property type="protein sequence ID" value="GBP17690.1"/>
    <property type="molecule type" value="Genomic_DNA"/>
</dbReference>
<keyword evidence="4" id="KW-0732">Signal</keyword>
<accession>A0A4C1TUM0</accession>
<feature type="signal peptide" evidence="4">
    <location>
        <begin position="1"/>
        <end position="18"/>
    </location>
</feature>
<dbReference type="InterPro" id="IPR050645">
    <property type="entry name" value="Histidine_acid_phosphatase"/>
</dbReference>
<feature type="transmembrane region" description="Helical" evidence="3">
    <location>
        <begin position="372"/>
        <end position="395"/>
    </location>
</feature>
<evidence type="ECO:0000256" key="2">
    <source>
        <dbReference type="ARBA" id="ARBA00005375"/>
    </source>
</evidence>
<dbReference type="AlphaFoldDB" id="A0A4C1TUM0"/>
<keyword evidence="6" id="KW-1185">Reference proteome</keyword>
<keyword evidence="3" id="KW-0812">Transmembrane</keyword>
<dbReference type="PANTHER" id="PTHR11567">
    <property type="entry name" value="ACID PHOSPHATASE-RELATED"/>
    <property type="match status" value="1"/>
</dbReference>
<organism evidence="5 6">
    <name type="scientific">Eumeta variegata</name>
    <name type="common">Bagworm moth</name>
    <name type="synonym">Eumeta japonica</name>
    <dbReference type="NCBI Taxonomy" id="151549"/>
    <lineage>
        <taxon>Eukaryota</taxon>
        <taxon>Metazoa</taxon>
        <taxon>Ecdysozoa</taxon>
        <taxon>Arthropoda</taxon>
        <taxon>Hexapoda</taxon>
        <taxon>Insecta</taxon>
        <taxon>Pterygota</taxon>
        <taxon>Neoptera</taxon>
        <taxon>Endopterygota</taxon>
        <taxon>Lepidoptera</taxon>
        <taxon>Glossata</taxon>
        <taxon>Ditrysia</taxon>
        <taxon>Tineoidea</taxon>
        <taxon>Psychidae</taxon>
        <taxon>Oiketicinae</taxon>
        <taxon>Eumeta</taxon>
    </lineage>
</organism>
<evidence type="ECO:0000313" key="5">
    <source>
        <dbReference type="EMBL" id="GBP17690.1"/>
    </source>
</evidence>
<dbReference type="InterPro" id="IPR000560">
    <property type="entry name" value="His_Pase_clade-2"/>
</dbReference>
<name>A0A4C1TUM0_EUMVA</name>
<dbReference type="InterPro" id="IPR033379">
    <property type="entry name" value="Acid_Pase_AS"/>
</dbReference>